<organism evidence="1 2">
    <name type="scientific">Kibdelosporangium phytohabitans</name>
    <dbReference type="NCBI Taxonomy" id="860235"/>
    <lineage>
        <taxon>Bacteria</taxon>
        <taxon>Bacillati</taxon>
        <taxon>Actinomycetota</taxon>
        <taxon>Actinomycetes</taxon>
        <taxon>Pseudonocardiales</taxon>
        <taxon>Pseudonocardiaceae</taxon>
        <taxon>Kibdelosporangium</taxon>
    </lineage>
</organism>
<keyword evidence="2" id="KW-1185">Reference proteome</keyword>
<evidence type="ECO:0000313" key="2">
    <source>
        <dbReference type="Proteomes" id="UP000063699"/>
    </source>
</evidence>
<proteinExistence type="predicted"/>
<gene>
    <name evidence="1" type="ORF">AOZ06_38735</name>
</gene>
<dbReference type="AlphaFoldDB" id="A0A0N9I828"/>
<accession>A0A0N9I828</accession>
<dbReference type="EMBL" id="CP012752">
    <property type="protein sequence ID" value="ALG12022.1"/>
    <property type="molecule type" value="Genomic_DNA"/>
</dbReference>
<protein>
    <submittedName>
        <fullName evidence="1">Uncharacterized protein</fullName>
    </submittedName>
</protein>
<reference evidence="1 2" key="1">
    <citation type="submission" date="2015-07" db="EMBL/GenBank/DDBJ databases">
        <title>Genome sequencing of Kibdelosporangium phytohabitans.</title>
        <authorList>
            <person name="Qin S."/>
            <person name="Xing K."/>
        </authorList>
    </citation>
    <scope>NUCLEOTIDE SEQUENCE [LARGE SCALE GENOMIC DNA]</scope>
    <source>
        <strain evidence="1 2">KLBMP1111</strain>
    </source>
</reference>
<dbReference type="KEGG" id="kphy:AOZ06_38735"/>
<dbReference type="RefSeq" id="WP_054293918.1">
    <property type="nucleotide sequence ID" value="NZ_CP012752.1"/>
</dbReference>
<sequence length="186" mass="19836">MKSLFTTALTALPAGVSRWVKLALEAIKRGVEKLLALVPDGLEQKIRDWAKEWWDDHSVSVGDALMRRMSSAQALLADVAAFPAKLAQANPSAEVLDEGARNLHKLGKHHARIVKFVNAIMKVLAKLVASLGGLFKAAAACILAAGGLGVTIALGYGIWLGRDYLDSGSTLQYIPGVRHVMQTVAG</sequence>
<dbReference type="Proteomes" id="UP000063699">
    <property type="component" value="Chromosome"/>
</dbReference>
<evidence type="ECO:0000313" key="1">
    <source>
        <dbReference type="EMBL" id="ALG12022.1"/>
    </source>
</evidence>
<name>A0A0N9I828_9PSEU</name>